<sequence length="684" mass="73511">MTAPSSLPIRQFAKDILGAVENNDVIVVIGETGSGKTTQLSQGAVTVAKRVAEERGVQLGKEVGYAVRFEDCTSPATRIKYLTDGTLLRECLEDPQLQRYSVIVLDEAHERSLNTDILFGLLKRLVRSRNAQGRDRSRSSPPRLRLVITSATLDGEKFSAYFGNCPVFNVPGRCFPVDIIHTREDHMSDYTTAAIDTVMQIHTSQPDGDILVFLTGQAEIEKAIARINQAVSSLPAGSAGPLVALPLYASLPPELQVRVFRPAPEGVRRCIVATNVAETSITVEGVVYVVDTGVVKQKSYQPSSGMDSLDVVAISRVQATQRAGRAGRTRPGKCFRLYTRDYFDQKMPNVTAPEIQRTSLVGAVLYLKSLQLGIDVLSFDFLDPPAVAALEDALRQLLVLDAIDRDGNVTPMGLRMAGLPLDPALARALLAAKDLGCVREMISVAAMLSSEHVFQAGQGPGDAANPGAPGGPEGRRSADNPHSRAARERLRAMMAEGLGDHVLLLRLWEGWEAAGCNKDFAREHGLDLRGLNFARDIRRQLEAVAGPDGSGLEKLSGGLPGGRKRGREEDAAGGDGSKAGRAGEDAEAGSRPRGSASGAGHGAARADAVQVDALRHALTIGFANKLARRLPRHNGYKTLNALSGQLAQLHPSCAPLREDADGMLPEFIVYHELVATSRPFLRQR</sequence>
<proteinExistence type="predicted"/>
<dbReference type="Pfam" id="PF00271">
    <property type="entry name" value="Helicase_C"/>
    <property type="match status" value="1"/>
</dbReference>
<dbReference type="Proteomes" id="UP000075714">
    <property type="component" value="Unassembled WGS sequence"/>
</dbReference>
<evidence type="ECO:0000256" key="4">
    <source>
        <dbReference type="ARBA" id="ARBA00022806"/>
    </source>
</evidence>
<feature type="region of interest" description="Disordered" evidence="7">
    <location>
        <begin position="545"/>
        <end position="602"/>
    </location>
</feature>
<keyword evidence="11" id="KW-1185">Reference proteome</keyword>
<feature type="compositionally biased region" description="Basic and acidic residues" evidence="7">
    <location>
        <begin position="581"/>
        <end position="590"/>
    </location>
</feature>
<evidence type="ECO:0000256" key="7">
    <source>
        <dbReference type="SAM" id="MobiDB-lite"/>
    </source>
</evidence>
<feature type="compositionally biased region" description="Low complexity" evidence="7">
    <location>
        <begin position="591"/>
        <end position="602"/>
    </location>
</feature>
<dbReference type="EMBL" id="LSYV01000009">
    <property type="protein sequence ID" value="KXZ52861.1"/>
    <property type="molecule type" value="Genomic_DNA"/>
</dbReference>
<dbReference type="Gene3D" id="3.40.50.300">
    <property type="entry name" value="P-loop containing nucleotide triphosphate hydrolases"/>
    <property type="match status" value="3"/>
</dbReference>
<dbReference type="GO" id="GO:0003724">
    <property type="term" value="F:RNA helicase activity"/>
    <property type="evidence" value="ECO:0007669"/>
    <property type="project" value="UniProtKB-EC"/>
</dbReference>
<evidence type="ECO:0000256" key="5">
    <source>
        <dbReference type="ARBA" id="ARBA00022840"/>
    </source>
</evidence>
<evidence type="ECO:0000313" key="10">
    <source>
        <dbReference type="EMBL" id="KXZ52861.1"/>
    </source>
</evidence>
<keyword evidence="2" id="KW-0547">Nucleotide-binding</keyword>
<comment type="caution">
    <text evidence="10">The sequence shown here is derived from an EMBL/GenBank/DDBJ whole genome shotgun (WGS) entry which is preliminary data.</text>
</comment>
<dbReference type="EC" id="3.6.4.13" evidence="1"/>
<dbReference type="SMART" id="SM00490">
    <property type="entry name" value="HELICc"/>
    <property type="match status" value="1"/>
</dbReference>
<dbReference type="SUPFAM" id="SSF52540">
    <property type="entry name" value="P-loop containing nucleoside triphosphate hydrolases"/>
    <property type="match status" value="1"/>
</dbReference>
<dbReference type="PROSITE" id="PS51194">
    <property type="entry name" value="HELICASE_CTER"/>
    <property type="match status" value="1"/>
</dbReference>
<dbReference type="InterPro" id="IPR002464">
    <property type="entry name" value="DNA/RNA_helicase_DEAH_CS"/>
</dbReference>
<comment type="catalytic activity">
    <reaction evidence="6">
        <text>ATP + H2O = ADP + phosphate + H(+)</text>
        <dbReference type="Rhea" id="RHEA:13065"/>
        <dbReference type="ChEBI" id="CHEBI:15377"/>
        <dbReference type="ChEBI" id="CHEBI:15378"/>
        <dbReference type="ChEBI" id="CHEBI:30616"/>
        <dbReference type="ChEBI" id="CHEBI:43474"/>
        <dbReference type="ChEBI" id="CHEBI:456216"/>
        <dbReference type="EC" id="3.6.4.13"/>
    </reaction>
</comment>
<keyword evidence="3" id="KW-0378">Hydrolase</keyword>
<keyword evidence="5" id="KW-0067">ATP-binding</keyword>
<dbReference type="CDD" id="cd18791">
    <property type="entry name" value="SF2_C_RHA"/>
    <property type="match status" value="1"/>
</dbReference>
<dbReference type="STRING" id="33097.A0A150GSS4"/>
<dbReference type="Pfam" id="PF21010">
    <property type="entry name" value="HA2_C"/>
    <property type="match status" value="1"/>
</dbReference>
<accession>A0A150GSS4</accession>
<dbReference type="Gene3D" id="1.20.120.1080">
    <property type="match status" value="1"/>
</dbReference>
<dbReference type="PANTHER" id="PTHR18934">
    <property type="entry name" value="ATP-DEPENDENT RNA HELICASE"/>
    <property type="match status" value="1"/>
</dbReference>
<evidence type="ECO:0000256" key="3">
    <source>
        <dbReference type="ARBA" id="ARBA00022801"/>
    </source>
</evidence>
<organism evidence="10 11">
    <name type="scientific">Gonium pectorale</name>
    <name type="common">Green alga</name>
    <dbReference type="NCBI Taxonomy" id="33097"/>
    <lineage>
        <taxon>Eukaryota</taxon>
        <taxon>Viridiplantae</taxon>
        <taxon>Chlorophyta</taxon>
        <taxon>core chlorophytes</taxon>
        <taxon>Chlorophyceae</taxon>
        <taxon>CS clade</taxon>
        <taxon>Chlamydomonadales</taxon>
        <taxon>Volvocaceae</taxon>
        <taxon>Gonium</taxon>
    </lineage>
</organism>
<dbReference type="Pfam" id="PF04408">
    <property type="entry name" value="WHD_HA2"/>
    <property type="match status" value="1"/>
</dbReference>
<evidence type="ECO:0000256" key="2">
    <source>
        <dbReference type="ARBA" id="ARBA00022741"/>
    </source>
</evidence>
<feature type="domain" description="Helicase C-terminal" evidence="9">
    <location>
        <begin position="194"/>
        <end position="371"/>
    </location>
</feature>
<dbReference type="GO" id="GO:0005524">
    <property type="term" value="F:ATP binding"/>
    <property type="evidence" value="ECO:0007669"/>
    <property type="project" value="UniProtKB-KW"/>
</dbReference>
<feature type="region of interest" description="Disordered" evidence="7">
    <location>
        <begin position="456"/>
        <end position="484"/>
    </location>
</feature>
<dbReference type="PROSITE" id="PS51192">
    <property type="entry name" value="HELICASE_ATP_BIND_1"/>
    <property type="match status" value="1"/>
</dbReference>
<gene>
    <name evidence="10" type="ORF">GPECTOR_8g243</name>
</gene>
<dbReference type="InterPro" id="IPR011709">
    <property type="entry name" value="DEAD-box_helicase_OB_fold"/>
</dbReference>
<dbReference type="InterPro" id="IPR048333">
    <property type="entry name" value="HA2_WH"/>
</dbReference>
<feature type="compositionally biased region" description="Basic and acidic residues" evidence="7">
    <location>
        <begin position="473"/>
        <end position="484"/>
    </location>
</feature>
<dbReference type="GO" id="GO:0016787">
    <property type="term" value="F:hydrolase activity"/>
    <property type="evidence" value="ECO:0007669"/>
    <property type="project" value="UniProtKB-KW"/>
</dbReference>
<dbReference type="GO" id="GO:0003723">
    <property type="term" value="F:RNA binding"/>
    <property type="evidence" value="ECO:0007669"/>
    <property type="project" value="TreeGrafter"/>
</dbReference>
<dbReference type="AlphaFoldDB" id="A0A150GSS4"/>
<evidence type="ECO:0000259" key="8">
    <source>
        <dbReference type="PROSITE" id="PS51192"/>
    </source>
</evidence>
<dbReference type="InterPro" id="IPR007502">
    <property type="entry name" value="Helicase-assoc_dom"/>
</dbReference>
<dbReference type="FunFam" id="3.40.50.300:FF:000145">
    <property type="entry name" value="probable ATP-dependent RNA helicase DHX40"/>
    <property type="match status" value="1"/>
</dbReference>
<dbReference type="PANTHER" id="PTHR18934:SF234">
    <property type="entry name" value="PRE-MRNA-SPLICING FACTOR ATP-DEPENDENT RNA HELICASE DEAH4-RELATED"/>
    <property type="match status" value="1"/>
</dbReference>
<evidence type="ECO:0000313" key="11">
    <source>
        <dbReference type="Proteomes" id="UP000075714"/>
    </source>
</evidence>
<evidence type="ECO:0000256" key="6">
    <source>
        <dbReference type="ARBA" id="ARBA00047984"/>
    </source>
</evidence>
<protein>
    <recommendedName>
        <fullName evidence="1">RNA helicase</fullName>
        <ecNumber evidence="1">3.6.4.13</ecNumber>
    </recommendedName>
</protein>
<dbReference type="Pfam" id="PF07717">
    <property type="entry name" value="OB_NTP_bind"/>
    <property type="match status" value="1"/>
</dbReference>
<keyword evidence="4" id="KW-0347">Helicase</keyword>
<evidence type="ECO:0000256" key="1">
    <source>
        <dbReference type="ARBA" id="ARBA00012552"/>
    </source>
</evidence>
<dbReference type="SMART" id="SM00847">
    <property type="entry name" value="HA2"/>
    <property type="match status" value="1"/>
</dbReference>
<dbReference type="InterPro" id="IPR027417">
    <property type="entry name" value="P-loop_NTPase"/>
</dbReference>
<dbReference type="PROSITE" id="PS00690">
    <property type="entry name" value="DEAH_ATP_HELICASE"/>
    <property type="match status" value="1"/>
</dbReference>
<name>A0A150GSS4_GONPE</name>
<evidence type="ECO:0000259" key="9">
    <source>
        <dbReference type="PROSITE" id="PS51194"/>
    </source>
</evidence>
<dbReference type="InterPro" id="IPR001650">
    <property type="entry name" value="Helicase_C-like"/>
</dbReference>
<dbReference type="SMART" id="SM00487">
    <property type="entry name" value="DEXDc"/>
    <property type="match status" value="1"/>
</dbReference>
<reference evidence="11" key="1">
    <citation type="journal article" date="2016" name="Nat. Commun.">
        <title>The Gonium pectorale genome demonstrates co-option of cell cycle regulation during the evolution of multicellularity.</title>
        <authorList>
            <person name="Hanschen E.R."/>
            <person name="Marriage T.N."/>
            <person name="Ferris P.J."/>
            <person name="Hamaji T."/>
            <person name="Toyoda A."/>
            <person name="Fujiyama A."/>
            <person name="Neme R."/>
            <person name="Noguchi H."/>
            <person name="Minakuchi Y."/>
            <person name="Suzuki M."/>
            <person name="Kawai-Toyooka H."/>
            <person name="Smith D.R."/>
            <person name="Sparks H."/>
            <person name="Anderson J."/>
            <person name="Bakaric R."/>
            <person name="Luria V."/>
            <person name="Karger A."/>
            <person name="Kirschner M.W."/>
            <person name="Durand P.M."/>
            <person name="Michod R.E."/>
            <person name="Nozaki H."/>
            <person name="Olson B.J."/>
        </authorList>
    </citation>
    <scope>NUCLEOTIDE SEQUENCE [LARGE SCALE GENOMIC DNA]</scope>
    <source>
        <strain evidence="11">NIES-2863</strain>
    </source>
</reference>
<dbReference type="OrthoDB" id="10253254at2759"/>
<dbReference type="InterPro" id="IPR014001">
    <property type="entry name" value="Helicase_ATP-bd"/>
</dbReference>
<feature type="domain" description="Helicase ATP-binding" evidence="8">
    <location>
        <begin position="1"/>
        <end position="171"/>
    </location>
</feature>